<reference evidence="1 2" key="1">
    <citation type="submission" date="2024-02" db="EMBL/GenBank/DDBJ databases">
        <title>Discinaceae phylogenomics.</title>
        <authorList>
            <person name="Dirks A.C."/>
            <person name="James T.Y."/>
        </authorList>
    </citation>
    <scope>NUCLEOTIDE SEQUENCE [LARGE SCALE GENOMIC DNA]</scope>
    <source>
        <strain evidence="1 2">ACD0624</strain>
    </source>
</reference>
<proteinExistence type="predicted"/>
<accession>A0ABR3G3X6</accession>
<name>A0ABR3G3X6_9PEZI</name>
<keyword evidence="2" id="KW-1185">Reference proteome</keyword>
<gene>
    <name evidence="1" type="ORF">Q9L58_010721</name>
</gene>
<evidence type="ECO:0000313" key="2">
    <source>
        <dbReference type="Proteomes" id="UP001447188"/>
    </source>
</evidence>
<dbReference type="EMBL" id="JBBBZM010000663">
    <property type="protein sequence ID" value="KAL0630432.1"/>
    <property type="molecule type" value="Genomic_DNA"/>
</dbReference>
<protein>
    <submittedName>
        <fullName evidence="1">Uncharacterized protein</fullName>
    </submittedName>
</protein>
<sequence length="373" mass="41850">MAAVLVSCSSSTVVPAAAIREECKENSVTVIDTATSDALYVDRAYLRILVNPFGDSYGLNDIVSFMLLNGYSTLDTTNRDRNGNELIYDRELDNSAIRISIKSLGDPACDAFDYTKRYPAQAWPWLRRLGIQLDECIGVERISANERSALRIFVNENVMHTQSNGFWWQSRLDVRVVDSSITPERVLARLTDHYGGSGGGKTGYHHRFLCEEGDRQIRTFSRAFASTGDRHRAPEVLEGRNDSREPVLGKISDDEFRKLVWIVTPRKIWSSNIIDPRGTVWVSWAPKGLDNSYTFNTFLGNSIFSARISLPEKRGLQDITGLAAITSGWAVVAGINIRSPGSKRYLVEINLRGEVIKLAELTESQYEMLSRIE</sequence>
<evidence type="ECO:0000313" key="1">
    <source>
        <dbReference type="EMBL" id="KAL0630432.1"/>
    </source>
</evidence>
<organism evidence="1 2">
    <name type="scientific">Discina gigas</name>
    <dbReference type="NCBI Taxonomy" id="1032678"/>
    <lineage>
        <taxon>Eukaryota</taxon>
        <taxon>Fungi</taxon>
        <taxon>Dikarya</taxon>
        <taxon>Ascomycota</taxon>
        <taxon>Pezizomycotina</taxon>
        <taxon>Pezizomycetes</taxon>
        <taxon>Pezizales</taxon>
        <taxon>Discinaceae</taxon>
        <taxon>Discina</taxon>
    </lineage>
</organism>
<dbReference type="Proteomes" id="UP001447188">
    <property type="component" value="Unassembled WGS sequence"/>
</dbReference>
<comment type="caution">
    <text evidence="1">The sequence shown here is derived from an EMBL/GenBank/DDBJ whole genome shotgun (WGS) entry which is preliminary data.</text>
</comment>